<accession>A0A9P5NMR2</accession>
<protein>
    <submittedName>
        <fullName evidence="1">Uncharacterized protein</fullName>
    </submittedName>
</protein>
<dbReference type="EMBL" id="JADNYJ010000057">
    <property type="protein sequence ID" value="KAF8897063.1"/>
    <property type="molecule type" value="Genomic_DNA"/>
</dbReference>
<evidence type="ECO:0000313" key="1">
    <source>
        <dbReference type="EMBL" id="KAF8897063.1"/>
    </source>
</evidence>
<sequence>MTLSGVVSRTWADALITSVAVVSPCLCWTHQISPRMSLFGFLPNTEETPAKSTLPSHRRYKQPCVRRQNSIWLIIGLGTYG</sequence>
<evidence type="ECO:0000313" key="2">
    <source>
        <dbReference type="Proteomes" id="UP000724874"/>
    </source>
</evidence>
<comment type="caution">
    <text evidence="1">The sequence shown here is derived from an EMBL/GenBank/DDBJ whole genome shotgun (WGS) entry which is preliminary data.</text>
</comment>
<gene>
    <name evidence="1" type="ORF">CPB84DRAFT_1781475</name>
</gene>
<organism evidence="1 2">
    <name type="scientific">Gymnopilus junonius</name>
    <name type="common">Spectacular rustgill mushroom</name>
    <name type="synonym">Gymnopilus spectabilis subsp. junonius</name>
    <dbReference type="NCBI Taxonomy" id="109634"/>
    <lineage>
        <taxon>Eukaryota</taxon>
        <taxon>Fungi</taxon>
        <taxon>Dikarya</taxon>
        <taxon>Basidiomycota</taxon>
        <taxon>Agaricomycotina</taxon>
        <taxon>Agaricomycetes</taxon>
        <taxon>Agaricomycetidae</taxon>
        <taxon>Agaricales</taxon>
        <taxon>Agaricineae</taxon>
        <taxon>Hymenogastraceae</taxon>
        <taxon>Gymnopilus</taxon>
    </lineage>
</organism>
<reference evidence="1" key="1">
    <citation type="submission" date="2020-11" db="EMBL/GenBank/DDBJ databases">
        <authorList>
            <consortium name="DOE Joint Genome Institute"/>
            <person name="Ahrendt S."/>
            <person name="Riley R."/>
            <person name="Andreopoulos W."/>
            <person name="LaButti K."/>
            <person name="Pangilinan J."/>
            <person name="Ruiz-duenas F.J."/>
            <person name="Barrasa J.M."/>
            <person name="Sanchez-Garcia M."/>
            <person name="Camarero S."/>
            <person name="Miyauchi S."/>
            <person name="Serrano A."/>
            <person name="Linde D."/>
            <person name="Babiker R."/>
            <person name="Drula E."/>
            <person name="Ayuso-Fernandez I."/>
            <person name="Pacheco R."/>
            <person name="Padilla G."/>
            <person name="Ferreira P."/>
            <person name="Barriuso J."/>
            <person name="Kellner H."/>
            <person name="Castanera R."/>
            <person name="Alfaro M."/>
            <person name="Ramirez L."/>
            <person name="Pisabarro A.G."/>
            <person name="Kuo A."/>
            <person name="Tritt A."/>
            <person name="Lipzen A."/>
            <person name="He G."/>
            <person name="Yan M."/>
            <person name="Ng V."/>
            <person name="Cullen D."/>
            <person name="Martin F."/>
            <person name="Rosso M.-N."/>
            <person name="Henrissat B."/>
            <person name="Hibbett D."/>
            <person name="Martinez A.T."/>
            <person name="Grigoriev I.V."/>
        </authorList>
    </citation>
    <scope>NUCLEOTIDE SEQUENCE</scope>
    <source>
        <strain evidence="1">AH 44721</strain>
    </source>
</reference>
<dbReference type="AlphaFoldDB" id="A0A9P5NMR2"/>
<proteinExistence type="predicted"/>
<dbReference type="Proteomes" id="UP000724874">
    <property type="component" value="Unassembled WGS sequence"/>
</dbReference>
<name>A0A9P5NMR2_GYMJU</name>
<keyword evidence="2" id="KW-1185">Reference proteome</keyword>